<feature type="region of interest" description="Disordered" evidence="8">
    <location>
        <begin position="345"/>
        <end position="389"/>
    </location>
</feature>
<evidence type="ECO:0000256" key="1">
    <source>
        <dbReference type="ARBA" id="ARBA00004240"/>
    </source>
</evidence>
<accession>A0A9P7BGG1</accession>
<dbReference type="OrthoDB" id="10254842at2759"/>
<dbReference type="SUPFAM" id="SSF111126">
    <property type="entry name" value="Ligand-binding domain in the NO signalling and Golgi transport"/>
    <property type="match status" value="1"/>
</dbReference>
<dbReference type="GO" id="GO:1990070">
    <property type="term" value="C:TRAPPI protein complex"/>
    <property type="evidence" value="ECO:0007669"/>
    <property type="project" value="TreeGrafter"/>
</dbReference>
<feature type="compositionally biased region" description="Polar residues" evidence="8">
    <location>
        <begin position="37"/>
        <end position="48"/>
    </location>
</feature>
<evidence type="ECO:0000313" key="9">
    <source>
        <dbReference type="EMBL" id="KAG0689165.1"/>
    </source>
</evidence>
<dbReference type="Pfam" id="PF04051">
    <property type="entry name" value="TRAPP"/>
    <property type="match status" value="1"/>
</dbReference>
<dbReference type="CDD" id="cd14943">
    <property type="entry name" value="TRAPPC5_Trs31"/>
    <property type="match status" value="1"/>
</dbReference>
<evidence type="ECO:0000256" key="6">
    <source>
        <dbReference type="ARBA" id="ARBA00022892"/>
    </source>
</evidence>
<dbReference type="GO" id="GO:0006888">
    <property type="term" value="P:endoplasmic reticulum to Golgi vesicle-mediated transport"/>
    <property type="evidence" value="ECO:0007669"/>
    <property type="project" value="TreeGrafter"/>
</dbReference>
<keyword evidence="7" id="KW-0333">Golgi apparatus</keyword>
<dbReference type="GO" id="GO:0005783">
    <property type="term" value="C:endoplasmic reticulum"/>
    <property type="evidence" value="ECO:0007669"/>
    <property type="project" value="UniProtKB-SubCell"/>
</dbReference>
<evidence type="ECO:0000256" key="2">
    <source>
        <dbReference type="ARBA" id="ARBA00004555"/>
    </source>
</evidence>
<organism evidence="9 10">
    <name type="scientific">Pichia californica</name>
    <dbReference type="NCBI Taxonomy" id="460514"/>
    <lineage>
        <taxon>Eukaryota</taxon>
        <taxon>Fungi</taxon>
        <taxon>Dikarya</taxon>
        <taxon>Ascomycota</taxon>
        <taxon>Saccharomycotina</taxon>
        <taxon>Pichiomycetes</taxon>
        <taxon>Pichiales</taxon>
        <taxon>Pichiaceae</taxon>
        <taxon>Pichia</taxon>
    </lineage>
</organism>
<evidence type="ECO:0000256" key="5">
    <source>
        <dbReference type="ARBA" id="ARBA00022824"/>
    </source>
</evidence>
<evidence type="ECO:0000256" key="4">
    <source>
        <dbReference type="ARBA" id="ARBA00022448"/>
    </source>
</evidence>
<dbReference type="PANTHER" id="PTHR20902:SF0">
    <property type="entry name" value="TRAFFICKING PROTEIN PARTICLE COMPLEX SUBUNIT 5"/>
    <property type="match status" value="1"/>
</dbReference>
<evidence type="ECO:0000313" key="10">
    <source>
        <dbReference type="Proteomes" id="UP000697127"/>
    </source>
</evidence>
<dbReference type="Gene3D" id="3.30.1380.20">
    <property type="entry name" value="Trafficking protein particle complex subunit 3"/>
    <property type="match status" value="1"/>
</dbReference>
<feature type="compositionally biased region" description="Polar residues" evidence="8">
    <location>
        <begin position="20"/>
        <end position="30"/>
    </location>
</feature>
<comment type="subcellular location">
    <subcellularLocation>
        <location evidence="1">Endoplasmic reticulum</location>
    </subcellularLocation>
    <subcellularLocation>
        <location evidence="2">Golgi apparatus</location>
    </subcellularLocation>
</comment>
<dbReference type="GO" id="GO:1990072">
    <property type="term" value="C:TRAPPIII protein complex"/>
    <property type="evidence" value="ECO:0007669"/>
    <property type="project" value="TreeGrafter"/>
</dbReference>
<dbReference type="AlphaFoldDB" id="A0A9P7BGG1"/>
<dbReference type="InterPro" id="IPR007194">
    <property type="entry name" value="TRAPP_component"/>
</dbReference>
<evidence type="ECO:0000256" key="8">
    <source>
        <dbReference type="SAM" id="MobiDB-lite"/>
    </source>
</evidence>
<keyword evidence="6" id="KW-0931">ER-Golgi transport</keyword>
<name>A0A9P7BGG1_9ASCO</name>
<evidence type="ECO:0000256" key="3">
    <source>
        <dbReference type="ARBA" id="ARBA00006218"/>
    </source>
</evidence>
<dbReference type="GO" id="GO:1990071">
    <property type="term" value="C:TRAPPII protein complex"/>
    <property type="evidence" value="ECO:0007669"/>
    <property type="project" value="TreeGrafter"/>
</dbReference>
<keyword evidence="10" id="KW-1185">Reference proteome</keyword>
<gene>
    <name evidence="9" type="primary">TRS31</name>
    <name evidence="9" type="ORF">C6P40_005466</name>
</gene>
<dbReference type="EMBL" id="PUHW01000097">
    <property type="protein sequence ID" value="KAG0689165.1"/>
    <property type="molecule type" value="Genomic_DNA"/>
</dbReference>
<feature type="region of interest" description="Disordered" evidence="8">
    <location>
        <begin position="11"/>
        <end position="53"/>
    </location>
</feature>
<dbReference type="InterPro" id="IPR016696">
    <property type="entry name" value="TRAPP-I_su5"/>
</dbReference>
<sequence>MSSVSKTVLQGTGYNPAIGPQSTDPAQNKASYHLHPPQNTTNSQISSPLPSPGTIKKQVNITNHIYDRNLYRTKHEISISSLCFLFMQIVSMNLKNSKSLIELERKLNNLGYTVGCKYLELSSLRINFSNNISSTGKSNLSKRNIRLLDNLQYIVSTIWLNLFDKEADSLEKSSEHENQFMIIDNNPVMTRYIGLPKEYENLNCEAFVAGIIEGILDISYFKCEVSAHNVAKDTFPNRTVYLIKLDETVLDREAPPISLKDSKSPKTREVTPDYVYVVGESTLETLPGTITPPSIVYSPKEKLADSCISVTSTPTKNDSINSNQYSCRNAMNDLSLFLSREMQKNRNKEYSSKKRDKNVNFISSQGINIDGKGKPIRSKPSKKELQRRQIKHEKVLKNRKKMWNNYQKVKCRHHKTKNPYFNHSKVKHKIKKRSGDLI</sequence>
<keyword evidence="4" id="KW-0813">Transport</keyword>
<protein>
    <submittedName>
        <fullName evidence="9">TRAPP subunit trs31</fullName>
    </submittedName>
</protein>
<dbReference type="Proteomes" id="UP000697127">
    <property type="component" value="Unassembled WGS sequence"/>
</dbReference>
<comment type="similarity">
    <text evidence="3">Belongs to the TRAPP small subunits family. BET3 subfamily.</text>
</comment>
<keyword evidence="5" id="KW-0256">Endoplasmic reticulum</keyword>
<reference evidence="9" key="1">
    <citation type="submission" date="2020-11" db="EMBL/GenBank/DDBJ databases">
        <title>Kefir isolates.</title>
        <authorList>
            <person name="Marcisauskas S."/>
            <person name="Kim Y."/>
            <person name="Blasche S."/>
        </authorList>
    </citation>
    <scope>NUCLEOTIDE SEQUENCE</scope>
    <source>
        <strain evidence="9">Olga-1</strain>
    </source>
</reference>
<comment type="caution">
    <text evidence="9">The sequence shown here is derived from an EMBL/GenBank/DDBJ whole genome shotgun (WGS) entry which is preliminary data.</text>
</comment>
<proteinExistence type="inferred from homology"/>
<evidence type="ECO:0000256" key="7">
    <source>
        <dbReference type="ARBA" id="ARBA00023034"/>
    </source>
</evidence>
<dbReference type="PANTHER" id="PTHR20902">
    <property type="entry name" value="41-2 PROTEIN ANTIGEN-RELATED"/>
    <property type="match status" value="1"/>
</dbReference>
<dbReference type="InterPro" id="IPR024096">
    <property type="entry name" value="NO_sig/Golgi_transp_ligand-bd"/>
</dbReference>